<dbReference type="SUPFAM" id="SSF52317">
    <property type="entry name" value="Class I glutamine amidotransferase-like"/>
    <property type="match status" value="1"/>
</dbReference>
<dbReference type="GeneID" id="37020656"/>
<dbReference type="Gene3D" id="3.40.50.880">
    <property type="match status" value="1"/>
</dbReference>
<keyword evidence="3" id="KW-1185">Reference proteome</keyword>
<dbReference type="GO" id="GO:0016740">
    <property type="term" value="F:transferase activity"/>
    <property type="evidence" value="ECO:0007669"/>
    <property type="project" value="UniProtKB-KW"/>
</dbReference>
<name>A0A316VED3_9BASI</name>
<dbReference type="PANTHER" id="PTHR42695">
    <property type="entry name" value="GLUTAMINE AMIDOTRANSFERASE YLR126C-RELATED"/>
    <property type="match status" value="1"/>
</dbReference>
<evidence type="ECO:0000313" key="3">
    <source>
        <dbReference type="Proteomes" id="UP000245771"/>
    </source>
</evidence>
<dbReference type="GO" id="GO:0005829">
    <property type="term" value="C:cytosol"/>
    <property type="evidence" value="ECO:0007669"/>
    <property type="project" value="TreeGrafter"/>
</dbReference>
<sequence length="311" mass="34743">MSRQTRTLTIAILIADTPPEPVVALRGDYNRIYPEWLQKALKSIPRHDWQDGYELNLLKYDVVKEQKYPTDAMLADGLIDAIMVTGSASSAYLDIPWANKLAEFIKHVHDSHPLVRICGICYGHQIVARALGGEVKLNETGWELGVYECELTEEGREILCYPEEENYMRIQEVHRDIVTELPPDCINLASTQICQNQGFVKKFITPAPPLPSVAGTSAYMAFDVSDFQTDSSGPSPVRSAHVLTLQGHPEFDEEIVKALIESRSEMGIVSGTLKEEGLKRYNKPHDGIHLGAVFLIMLGLEPRRTEVDVVG</sequence>
<reference evidence="2 3" key="1">
    <citation type="journal article" date="2018" name="Mol. Biol. Evol.">
        <title>Broad Genomic Sampling Reveals a Smut Pathogenic Ancestry of the Fungal Clade Ustilaginomycotina.</title>
        <authorList>
            <person name="Kijpornyongpan T."/>
            <person name="Mondo S.J."/>
            <person name="Barry K."/>
            <person name="Sandor L."/>
            <person name="Lee J."/>
            <person name="Lipzen A."/>
            <person name="Pangilinan J."/>
            <person name="LaButti K."/>
            <person name="Hainaut M."/>
            <person name="Henrissat B."/>
            <person name="Grigoriev I.V."/>
            <person name="Spatafora J.W."/>
            <person name="Aime M.C."/>
        </authorList>
    </citation>
    <scope>NUCLEOTIDE SEQUENCE [LARGE SCALE GENOMIC DNA]</scope>
    <source>
        <strain evidence="2 3">MCA 3882</strain>
    </source>
</reference>
<dbReference type="InterPro" id="IPR044992">
    <property type="entry name" value="ChyE-like"/>
</dbReference>
<dbReference type="OrthoDB" id="92161at2759"/>
<dbReference type="STRING" id="1280837.A0A316VED3"/>
<dbReference type="InterPro" id="IPR029062">
    <property type="entry name" value="Class_I_gatase-like"/>
</dbReference>
<dbReference type="FunCoup" id="A0A316VED3">
    <property type="interactions" value="207"/>
</dbReference>
<accession>A0A316VED3</accession>
<dbReference type="Proteomes" id="UP000245771">
    <property type="component" value="Unassembled WGS sequence"/>
</dbReference>
<dbReference type="EMBL" id="KZ819603">
    <property type="protein sequence ID" value="PWN35942.1"/>
    <property type="molecule type" value="Genomic_DNA"/>
</dbReference>
<organism evidence="2 3">
    <name type="scientific">Meira miltonrushii</name>
    <dbReference type="NCBI Taxonomy" id="1280837"/>
    <lineage>
        <taxon>Eukaryota</taxon>
        <taxon>Fungi</taxon>
        <taxon>Dikarya</taxon>
        <taxon>Basidiomycota</taxon>
        <taxon>Ustilaginomycotina</taxon>
        <taxon>Exobasidiomycetes</taxon>
        <taxon>Exobasidiales</taxon>
        <taxon>Brachybasidiaceae</taxon>
        <taxon>Meira</taxon>
    </lineage>
</organism>
<proteinExistence type="predicted"/>
<dbReference type="CDD" id="cd01741">
    <property type="entry name" value="GATase1_1"/>
    <property type="match status" value="1"/>
</dbReference>
<dbReference type="RefSeq" id="XP_025356244.1">
    <property type="nucleotide sequence ID" value="XM_025498875.1"/>
</dbReference>
<gene>
    <name evidence="2" type="ORF">FA14DRAFT_160894</name>
</gene>
<dbReference type="AlphaFoldDB" id="A0A316VED3"/>
<dbReference type="InParanoid" id="A0A316VED3"/>
<dbReference type="PANTHER" id="PTHR42695:SF5">
    <property type="entry name" value="GLUTAMINE AMIDOTRANSFERASE YLR126C-RELATED"/>
    <property type="match status" value="1"/>
</dbReference>
<dbReference type="GO" id="GO:0005634">
    <property type="term" value="C:nucleus"/>
    <property type="evidence" value="ECO:0007669"/>
    <property type="project" value="TreeGrafter"/>
</dbReference>
<evidence type="ECO:0000313" key="2">
    <source>
        <dbReference type="EMBL" id="PWN35942.1"/>
    </source>
</evidence>
<evidence type="ECO:0000259" key="1">
    <source>
        <dbReference type="Pfam" id="PF00117"/>
    </source>
</evidence>
<feature type="domain" description="Glutamine amidotransferase" evidence="1">
    <location>
        <begin position="75"/>
        <end position="201"/>
    </location>
</feature>
<dbReference type="InterPro" id="IPR017926">
    <property type="entry name" value="GATASE"/>
</dbReference>
<keyword evidence="2" id="KW-0808">Transferase</keyword>
<keyword evidence="2" id="KW-0315">Glutamine amidotransferase</keyword>
<dbReference type="Pfam" id="PF00117">
    <property type="entry name" value="GATase"/>
    <property type="match status" value="1"/>
</dbReference>
<protein>
    <submittedName>
        <fullName evidence="2">Class I glutamine amidotransferase-like protein</fullName>
    </submittedName>
</protein>